<dbReference type="Proteomes" id="UP001589576">
    <property type="component" value="Unassembled WGS sequence"/>
</dbReference>
<reference evidence="4 5" key="1">
    <citation type="submission" date="2024-09" db="EMBL/GenBank/DDBJ databases">
        <authorList>
            <person name="Sun Q."/>
            <person name="Mori K."/>
        </authorList>
    </citation>
    <scope>NUCLEOTIDE SEQUENCE [LARGE SCALE GENOMIC DNA]</scope>
    <source>
        <strain evidence="4 5">CECT 8460</strain>
    </source>
</reference>
<proteinExistence type="predicted"/>
<keyword evidence="1" id="KW-0378">Hydrolase</keyword>
<dbReference type="PANTHER" id="PTHR47572:SF4">
    <property type="entry name" value="LACTONASE DRP35"/>
    <property type="match status" value="1"/>
</dbReference>
<feature type="chain" id="PRO_5045533320" evidence="2">
    <location>
        <begin position="20"/>
        <end position="343"/>
    </location>
</feature>
<protein>
    <submittedName>
        <fullName evidence="4">SMP-30/gluconolactonase/LRE family protein</fullName>
    </submittedName>
</protein>
<evidence type="ECO:0000313" key="5">
    <source>
        <dbReference type="Proteomes" id="UP001589576"/>
    </source>
</evidence>
<dbReference type="SUPFAM" id="SSF63829">
    <property type="entry name" value="Calcium-dependent phosphotriesterase"/>
    <property type="match status" value="1"/>
</dbReference>
<dbReference type="InterPro" id="IPR051262">
    <property type="entry name" value="SMP-30/CGR1_Lactonase"/>
</dbReference>
<evidence type="ECO:0000313" key="4">
    <source>
        <dbReference type="EMBL" id="MFB9090565.1"/>
    </source>
</evidence>
<evidence type="ECO:0000259" key="3">
    <source>
        <dbReference type="Pfam" id="PF08450"/>
    </source>
</evidence>
<dbReference type="InterPro" id="IPR011042">
    <property type="entry name" value="6-blade_b-propeller_TolB-like"/>
</dbReference>
<dbReference type="Pfam" id="PF08450">
    <property type="entry name" value="SGL"/>
    <property type="match status" value="1"/>
</dbReference>
<evidence type="ECO:0000256" key="2">
    <source>
        <dbReference type="SAM" id="SignalP"/>
    </source>
</evidence>
<feature type="domain" description="SMP-30/Gluconolactonase/LRE-like region" evidence="3">
    <location>
        <begin position="64"/>
        <end position="324"/>
    </location>
</feature>
<evidence type="ECO:0000256" key="1">
    <source>
        <dbReference type="ARBA" id="ARBA00022801"/>
    </source>
</evidence>
<keyword evidence="5" id="KW-1185">Reference proteome</keyword>
<gene>
    <name evidence="4" type="ORF">ACFFUU_13195</name>
</gene>
<keyword evidence="2" id="KW-0732">Signal</keyword>
<sequence length="343" mass="38705">MKNLFLLFFSFILCTKVSAQNNISVKQKEKLAFPELLVFSNEFENYFSSKNKIEKIVSDKTFLEGPVWVASLKGLLFTDMNENKIYFWNKKKGLSLWLESSGYTNGLLLDANGSLLLMQGNHNVTHQTKRQIGKIVNPKSNKTITDFVTNYEGKKFNSPNDASINSKGTIYFTDPPLGLKDGDSDKEKELSFNGVFKYENGKAKLLIDTLNRPNGIGISPNDKLLYVTNRQNLYCYELDTNGDIVKAANFFNIPQVWEHMIPSTKIGWKAWDGMAVSKEGVVIAAGCGGVWFFSPKGILLAHIQTPEFTSNTAIDDKEEYLYWTAGKLPSEKGGSCLYRYKLR</sequence>
<comment type="caution">
    <text evidence="4">The sequence shown here is derived from an EMBL/GenBank/DDBJ whole genome shotgun (WGS) entry which is preliminary data.</text>
</comment>
<feature type="signal peptide" evidence="2">
    <location>
        <begin position="1"/>
        <end position="19"/>
    </location>
</feature>
<dbReference type="RefSeq" id="WP_290284555.1">
    <property type="nucleotide sequence ID" value="NZ_JAUFQN010000019.1"/>
</dbReference>
<name>A0ABV5GHF4_9FLAO</name>
<organism evidence="4 5">
    <name type="scientific">Flavobacterium paronense</name>
    <dbReference type="NCBI Taxonomy" id="1392775"/>
    <lineage>
        <taxon>Bacteria</taxon>
        <taxon>Pseudomonadati</taxon>
        <taxon>Bacteroidota</taxon>
        <taxon>Flavobacteriia</taxon>
        <taxon>Flavobacteriales</taxon>
        <taxon>Flavobacteriaceae</taxon>
        <taxon>Flavobacterium</taxon>
    </lineage>
</organism>
<dbReference type="EMBL" id="JBHMFB010000044">
    <property type="protein sequence ID" value="MFB9090565.1"/>
    <property type="molecule type" value="Genomic_DNA"/>
</dbReference>
<dbReference type="InterPro" id="IPR013658">
    <property type="entry name" value="SGL"/>
</dbReference>
<accession>A0ABV5GHF4</accession>
<dbReference type="PANTHER" id="PTHR47572">
    <property type="entry name" value="LIPOPROTEIN-RELATED"/>
    <property type="match status" value="1"/>
</dbReference>
<dbReference type="Gene3D" id="2.120.10.30">
    <property type="entry name" value="TolB, C-terminal domain"/>
    <property type="match status" value="1"/>
</dbReference>